<comment type="caution">
    <text evidence="1">The sequence shown here is derived from an EMBL/GenBank/DDBJ whole genome shotgun (WGS) entry which is preliminary data.</text>
</comment>
<dbReference type="HOGENOM" id="CLU_3023440_0_0_7"/>
<proteinExistence type="predicted"/>
<gene>
    <name evidence="1" type="ORF">ETSY1_04995</name>
</gene>
<evidence type="ECO:0000313" key="2">
    <source>
        <dbReference type="Proteomes" id="UP000019141"/>
    </source>
</evidence>
<evidence type="ECO:0000313" key="1">
    <source>
        <dbReference type="EMBL" id="ETX02059.1"/>
    </source>
</evidence>
<sequence length="55" mass="6525">MAVLSTYRVQKTIKFILIMRHIIQKSRLLKHAHKDCHNVLKYPQNLDDIAHMTIV</sequence>
<accession>W4LVB0</accession>
<dbReference type="AlphaFoldDB" id="W4LVB0"/>
<name>W4LVB0_ENTF1</name>
<keyword evidence="2" id="KW-1185">Reference proteome</keyword>
<reference evidence="1 2" key="1">
    <citation type="journal article" date="2014" name="Nature">
        <title>An environmental bacterial taxon with a large and distinct metabolic repertoire.</title>
        <authorList>
            <person name="Wilson M.C."/>
            <person name="Mori T."/>
            <person name="Ruckert C."/>
            <person name="Uria A.R."/>
            <person name="Helf M.J."/>
            <person name="Takada K."/>
            <person name="Gernert C."/>
            <person name="Steffens U.A."/>
            <person name="Heycke N."/>
            <person name="Schmitt S."/>
            <person name="Rinke C."/>
            <person name="Helfrich E.J."/>
            <person name="Brachmann A.O."/>
            <person name="Gurgui C."/>
            <person name="Wakimoto T."/>
            <person name="Kracht M."/>
            <person name="Crusemann M."/>
            <person name="Hentschel U."/>
            <person name="Abe I."/>
            <person name="Matsunaga S."/>
            <person name="Kalinowski J."/>
            <person name="Takeyama H."/>
            <person name="Piel J."/>
        </authorList>
    </citation>
    <scope>NUCLEOTIDE SEQUENCE [LARGE SCALE GENOMIC DNA]</scope>
    <source>
        <strain evidence="2">TSY1</strain>
    </source>
</reference>
<organism evidence="1 2">
    <name type="scientific">Entotheonella factor</name>
    <dbReference type="NCBI Taxonomy" id="1429438"/>
    <lineage>
        <taxon>Bacteria</taxon>
        <taxon>Pseudomonadati</taxon>
        <taxon>Nitrospinota/Tectimicrobiota group</taxon>
        <taxon>Candidatus Tectimicrobiota</taxon>
        <taxon>Candidatus Entotheonellia</taxon>
        <taxon>Candidatus Entotheonellales</taxon>
        <taxon>Candidatus Entotheonellaceae</taxon>
        <taxon>Candidatus Entotheonella</taxon>
    </lineage>
</organism>
<dbReference type="EMBL" id="AZHW01000179">
    <property type="protein sequence ID" value="ETX02059.1"/>
    <property type="molecule type" value="Genomic_DNA"/>
</dbReference>
<dbReference type="Proteomes" id="UP000019141">
    <property type="component" value="Unassembled WGS sequence"/>
</dbReference>
<protein>
    <submittedName>
        <fullName evidence="1">Uncharacterized protein</fullName>
    </submittedName>
</protein>